<evidence type="ECO:0000313" key="2">
    <source>
        <dbReference type="Proteomes" id="UP001458880"/>
    </source>
</evidence>
<dbReference type="EMBL" id="JASPKY010000148">
    <property type="protein sequence ID" value="KAK9730352.1"/>
    <property type="molecule type" value="Genomic_DNA"/>
</dbReference>
<evidence type="ECO:0000313" key="1">
    <source>
        <dbReference type="EMBL" id="KAK9730352.1"/>
    </source>
</evidence>
<organism evidence="1 2">
    <name type="scientific">Popillia japonica</name>
    <name type="common">Japanese beetle</name>
    <dbReference type="NCBI Taxonomy" id="7064"/>
    <lineage>
        <taxon>Eukaryota</taxon>
        <taxon>Metazoa</taxon>
        <taxon>Ecdysozoa</taxon>
        <taxon>Arthropoda</taxon>
        <taxon>Hexapoda</taxon>
        <taxon>Insecta</taxon>
        <taxon>Pterygota</taxon>
        <taxon>Neoptera</taxon>
        <taxon>Endopterygota</taxon>
        <taxon>Coleoptera</taxon>
        <taxon>Polyphaga</taxon>
        <taxon>Scarabaeiformia</taxon>
        <taxon>Scarabaeidae</taxon>
        <taxon>Rutelinae</taxon>
        <taxon>Popillia</taxon>
    </lineage>
</organism>
<accession>A0AAW1L7N1</accession>
<reference evidence="1 2" key="1">
    <citation type="journal article" date="2024" name="BMC Genomics">
        <title>De novo assembly and annotation of Popillia japonica's genome with initial clues to its potential as an invasive pest.</title>
        <authorList>
            <person name="Cucini C."/>
            <person name="Boschi S."/>
            <person name="Funari R."/>
            <person name="Cardaioli E."/>
            <person name="Iannotti N."/>
            <person name="Marturano G."/>
            <person name="Paoli F."/>
            <person name="Bruttini M."/>
            <person name="Carapelli A."/>
            <person name="Frati F."/>
            <person name="Nardi F."/>
        </authorList>
    </citation>
    <scope>NUCLEOTIDE SEQUENCE [LARGE SCALE GENOMIC DNA]</scope>
    <source>
        <strain evidence="1">DMR45628</strain>
    </source>
</reference>
<name>A0AAW1L7N1_POPJA</name>
<protein>
    <submittedName>
        <fullName evidence="1">Uncharacterized protein</fullName>
    </submittedName>
</protein>
<comment type="caution">
    <text evidence="1">The sequence shown here is derived from an EMBL/GenBank/DDBJ whole genome shotgun (WGS) entry which is preliminary data.</text>
</comment>
<proteinExistence type="predicted"/>
<dbReference type="Proteomes" id="UP001458880">
    <property type="component" value="Unassembled WGS sequence"/>
</dbReference>
<keyword evidence="2" id="KW-1185">Reference proteome</keyword>
<gene>
    <name evidence="1" type="ORF">QE152_g15274</name>
</gene>
<sequence>MTDQGPVIAPVIEGAAQTYFRFPYVPYLSPKARDLFKDFPGIKLAFCSGLTASTVFTKVKDKHDPLLLSNIVYKIPCADCDGMYVGTTKQWLK</sequence>
<dbReference type="AlphaFoldDB" id="A0AAW1L7N1"/>